<dbReference type="Proteomes" id="UP000051445">
    <property type="component" value="Unassembled WGS sequence"/>
</dbReference>
<feature type="chain" id="PRO_5006408844" description="histidine kinase" evidence="11">
    <location>
        <begin position="23"/>
        <end position="480"/>
    </location>
</feature>
<keyword evidence="15" id="KW-1185">Reference proteome</keyword>
<dbReference type="SUPFAM" id="SSF55874">
    <property type="entry name" value="ATPase domain of HSP90 chaperone/DNA topoisomerase II/histidine kinase"/>
    <property type="match status" value="1"/>
</dbReference>
<dbReference type="AlphaFoldDB" id="A0A0R1P7J4"/>
<evidence type="ECO:0000256" key="3">
    <source>
        <dbReference type="ARBA" id="ARBA00012438"/>
    </source>
</evidence>
<keyword evidence="11" id="KW-0732">Signal</keyword>
<dbReference type="CDD" id="cd06225">
    <property type="entry name" value="HAMP"/>
    <property type="match status" value="1"/>
</dbReference>
<proteinExistence type="predicted"/>
<evidence type="ECO:0000259" key="13">
    <source>
        <dbReference type="PROSITE" id="PS50885"/>
    </source>
</evidence>
<dbReference type="STRING" id="1423746.FD27_GL000151"/>
<dbReference type="PROSITE" id="PS50109">
    <property type="entry name" value="HIS_KIN"/>
    <property type="match status" value="1"/>
</dbReference>
<comment type="catalytic activity">
    <reaction evidence="1">
        <text>ATP + protein L-histidine = ADP + protein N-phospho-L-histidine.</text>
        <dbReference type="EC" id="2.7.13.3"/>
    </reaction>
</comment>
<dbReference type="InterPro" id="IPR004358">
    <property type="entry name" value="Sig_transdc_His_kin-like_C"/>
</dbReference>
<evidence type="ECO:0000256" key="6">
    <source>
        <dbReference type="ARBA" id="ARBA00022777"/>
    </source>
</evidence>
<keyword evidence="5" id="KW-0808">Transferase</keyword>
<evidence type="ECO:0000256" key="10">
    <source>
        <dbReference type="SAM" id="Phobius"/>
    </source>
</evidence>
<dbReference type="InterPro" id="IPR005467">
    <property type="entry name" value="His_kinase_dom"/>
</dbReference>
<dbReference type="Gene3D" id="1.10.287.130">
    <property type="match status" value="1"/>
</dbReference>
<evidence type="ECO:0000259" key="12">
    <source>
        <dbReference type="PROSITE" id="PS50109"/>
    </source>
</evidence>
<dbReference type="EMBL" id="AZER01000008">
    <property type="protein sequence ID" value="KRL28449.1"/>
    <property type="molecule type" value="Genomic_DNA"/>
</dbReference>
<keyword evidence="4" id="KW-0597">Phosphoprotein</keyword>
<keyword evidence="9" id="KW-0175">Coiled coil</keyword>
<dbReference type="FunFam" id="1.10.287.130:FF:000001">
    <property type="entry name" value="Two-component sensor histidine kinase"/>
    <property type="match status" value="1"/>
</dbReference>
<dbReference type="CDD" id="cd00075">
    <property type="entry name" value="HATPase"/>
    <property type="match status" value="1"/>
</dbReference>
<evidence type="ECO:0000313" key="15">
    <source>
        <dbReference type="Proteomes" id="UP000051445"/>
    </source>
</evidence>
<dbReference type="InterPro" id="IPR003661">
    <property type="entry name" value="HisK_dim/P_dom"/>
</dbReference>
<dbReference type="Gene3D" id="3.30.565.10">
    <property type="entry name" value="Histidine kinase-like ATPase, C-terminal domain"/>
    <property type="match status" value="1"/>
</dbReference>
<dbReference type="InterPro" id="IPR050736">
    <property type="entry name" value="Sensor_HK_Regulatory"/>
</dbReference>
<dbReference type="GO" id="GO:0016020">
    <property type="term" value="C:membrane"/>
    <property type="evidence" value="ECO:0007669"/>
    <property type="project" value="UniProtKB-SubCell"/>
</dbReference>
<protein>
    <recommendedName>
        <fullName evidence="3">histidine kinase</fullName>
        <ecNumber evidence="3">2.7.13.3</ecNumber>
    </recommendedName>
</protein>
<comment type="caution">
    <text evidence="14">The sequence shown here is derived from an EMBL/GenBank/DDBJ whole genome shotgun (WGS) entry which is preliminary data.</text>
</comment>
<dbReference type="PANTHER" id="PTHR43711:SF1">
    <property type="entry name" value="HISTIDINE KINASE 1"/>
    <property type="match status" value="1"/>
</dbReference>
<dbReference type="InterPro" id="IPR036097">
    <property type="entry name" value="HisK_dim/P_sf"/>
</dbReference>
<evidence type="ECO:0000256" key="9">
    <source>
        <dbReference type="SAM" id="Coils"/>
    </source>
</evidence>
<reference evidence="14 15" key="1">
    <citation type="journal article" date="2015" name="Genome Announc.">
        <title>Expanding the biotechnology potential of lactobacilli through comparative genomics of 213 strains and associated genera.</title>
        <authorList>
            <person name="Sun Z."/>
            <person name="Harris H.M."/>
            <person name="McCann A."/>
            <person name="Guo C."/>
            <person name="Argimon S."/>
            <person name="Zhang W."/>
            <person name="Yang X."/>
            <person name="Jeffery I.B."/>
            <person name="Cooney J.C."/>
            <person name="Kagawa T.F."/>
            <person name="Liu W."/>
            <person name="Song Y."/>
            <person name="Salvetti E."/>
            <person name="Wrobel A."/>
            <person name="Rasinkangas P."/>
            <person name="Parkhill J."/>
            <person name="Rea M.C."/>
            <person name="O'Sullivan O."/>
            <person name="Ritari J."/>
            <person name="Douillard F.P."/>
            <person name="Paul Ross R."/>
            <person name="Yang R."/>
            <person name="Briner A.E."/>
            <person name="Felis G.E."/>
            <person name="de Vos W.M."/>
            <person name="Barrangou R."/>
            <person name="Klaenhammer T.R."/>
            <person name="Caufield P.W."/>
            <person name="Cui Y."/>
            <person name="Zhang H."/>
            <person name="O'Toole P.W."/>
        </authorList>
    </citation>
    <scope>NUCLEOTIDE SEQUENCE [LARGE SCALE GENOMIC DNA]</scope>
    <source>
        <strain evidence="14 15">DSM 13145</strain>
    </source>
</reference>
<keyword evidence="8 10" id="KW-0472">Membrane</keyword>
<comment type="subcellular location">
    <subcellularLocation>
        <location evidence="2">Membrane</location>
    </subcellularLocation>
</comment>
<dbReference type="InterPro" id="IPR003594">
    <property type="entry name" value="HATPase_dom"/>
</dbReference>
<dbReference type="FunFam" id="3.30.565.10:FF:000006">
    <property type="entry name" value="Sensor histidine kinase WalK"/>
    <property type="match status" value="1"/>
</dbReference>
<dbReference type="GO" id="GO:0000155">
    <property type="term" value="F:phosphorelay sensor kinase activity"/>
    <property type="evidence" value="ECO:0007669"/>
    <property type="project" value="InterPro"/>
</dbReference>
<accession>A0A0R1P7J4</accession>
<feature type="transmembrane region" description="Helical" evidence="10">
    <location>
        <begin position="168"/>
        <end position="187"/>
    </location>
</feature>
<dbReference type="Pfam" id="PF00672">
    <property type="entry name" value="HAMP"/>
    <property type="match status" value="1"/>
</dbReference>
<sequence>MLSFTIAITALMIVLASAFIHATNRTLYQNTWQQLQNYSDSLVEDAIRYDVNDHSFEGFANESLAANAALLSDQKIHFAIFDMSKKQIFINSGYTPSISKGEWQRLKKGKTIYLKTANPRIKANSKNGTGMTEVLRPYFYHHKLIAVVSIGTFLSVIQENLHQTKINLLLSLIIGCVVTIILSYFLAHAITSRIERLRKATKQVTKGNYDVHVPVRSNDEIDDLSRSFNQMTVSLRESEKEIRRQEERRRQFMADAAHEMRTPLTTINGILEGLQYDAIPEEDKQHSIELMRNDTQRLIRLVNDNLDYEKIRTNQISMERKVFDASAALHNLIDQLQKKAHEQNDQLKLTVPQALRVYADYDRFVQIMFNLIQNAIQFTSHGTIHISGRHLEKGSQFVVTDDGLGMTKDQVANIWDRFYKADPSRSTTKGESGLGLAIVHQLVQLHGGSIKVKSTLHEGTTFTVYFPDREYAPHLKAQNK</sequence>
<keyword evidence="6 14" id="KW-0418">Kinase</keyword>
<evidence type="ECO:0000256" key="7">
    <source>
        <dbReference type="ARBA" id="ARBA00023012"/>
    </source>
</evidence>
<evidence type="ECO:0000313" key="14">
    <source>
        <dbReference type="EMBL" id="KRL28449.1"/>
    </source>
</evidence>
<dbReference type="CDD" id="cd00082">
    <property type="entry name" value="HisKA"/>
    <property type="match status" value="1"/>
</dbReference>
<dbReference type="PATRIC" id="fig|1423746.3.peg.154"/>
<dbReference type="Gene3D" id="6.10.340.10">
    <property type="match status" value="1"/>
</dbReference>
<dbReference type="PROSITE" id="PS50885">
    <property type="entry name" value="HAMP"/>
    <property type="match status" value="1"/>
</dbReference>
<dbReference type="PANTHER" id="PTHR43711">
    <property type="entry name" value="TWO-COMPONENT HISTIDINE KINASE"/>
    <property type="match status" value="1"/>
</dbReference>
<evidence type="ECO:0000256" key="1">
    <source>
        <dbReference type="ARBA" id="ARBA00000085"/>
    </source>
</evidence>
<dbReference type="EC" id="2.7.13.3" evidence="3"/>
<keyword evidence="10" id="KW-1133">Transmembrane helix</keyword>
<dbReference type="SUPFAM" id="SSF158472">
    <property type="entry name" value="HAMP domain-like"/>
    <property type="match status" value="1"/>
</dbReference>
<dbReference type="Pfam" id="PF00512">
    <property type="entry name" value="HisKA"/>
    <property type="match status" value="1"/>
</dbReference>
<dbReference type="SMART" id="SM00388">
    <property type="entry name" value="HisKA"/>
    <property type="match status" value="1"/>
</dbReference>
<dbReference type="SMART" id="SM00304">
    <property type="entry name" value="HAMP"/>
    <property type="match status" value="1"/>
</dbReference>
<evidence type="ECO:0000256" key="5">
    <source>
        <dbReference type="ARBA" id="ARBA00022679"/>
    </source>
</evidence>
<dbReference type="Pfam" id="PF02518">
    <property type="entry name" value="HATPase_c"/>
    <property type="match status" value="1"/>
</dbReference>
<keyword evidence="7" id="KW-0902">Two-component regulatory system</keyword>
<keyword evidence="10" id="KW-0812">Transmembrane</keyword>
<feature type="signal peptide" evidence="11">
    <location>
        <begin position="1"/>
        <end position="22"/>
    </location>
</feature>
<evidence type="ECO:0000256" key="8">
    <source>
        <dbReference type="ARBA" id="ARBA00023136"/>
    </source>
</evidence>
<dbReference type="PRINTS" id="PR00344">
    <property type="entry name" value="BCTRLSENSOR"/>
</dbReference>
<gene>
    <name evidence="14" type="ORF">FD27_GL000151</name>
</gene>
<dbReference type="SUPFAM" id="SSF47384">
    <property type="entry name" value="Homodimeric domain of signal transducing histidine kinase"/>
    <property type="match status" value="1"/>
</dbReference>
<dbReference type="InterPro" id="IPR003660">
    <property type="entry name" value="HAMP_dom"/>
</dbReference>
<feature type="domain" description="HAMP" evidence="13">
    <location>
        <begin position="188"/>
        <end position="240"/>
    </location>
</feature>
<evidence type="ECO:0000256" key="11">
    <source>
        <dbReference type="SAM" id="SignalP"/>
    </source>
</evidence>
<evidence type="ECO:0000256" key="2">
    <source>
        <dbReference type="ARBA" id="ARBA00004370"/>
    </source>
</evidence>
<name>A0A0R1P7J4_9LACO</name>
<feature type="coiled-coil region" evidence="9">
    <location>
        <begin position="228"/>
        <end position="255"/>
    </location>
</feature>
<evidence type="ECO:0000256" key="4">
    <source>
        <dbReference type="ARBA" id="ARBA00022553"/>
    </source>
</evidence>
<dbReference type="InterPro" id="IPR036890">
    <property type="entry name" value="HATPase_C_sf"/>
</dbReference>
<organism evidence="14 15">
    <name type="scientific">Limosilactobacillus frumenti DSM 13145</name>
    <dbReference type="NCBI Taxonomy" id="1423746"/>
    <lineage>
        <taxon>Bacteria</taxon>
        <taxon>Bacillati</taxon>
        <taxon>Bacillota</taxon>
        <taxon>Bacilli</taxon>
        <taxon>Lactobacillales</taxon>
        <taxon>Lactobacillaceae</taxon>
        <taxon>Limosilactobacillus</taxon>
    </lineage>
</organism>
<feature type="domain" description="Histidine kinase" evidence="12">
    <location>
        <begin position="255"/>
        <end position="470"/>
    </location>
</feature>
<dbReference type="SMART" id="SM00387">
    <property type="entry name" value="HATPase_c"/>
    <property type="match status" value="1"/>
</dbReference>